<evidence type="ECO:0000259" key="2">
    <source>
        <dbReference type="PROSITE" id="PS50076"/>
    </source>
</evidence>
<reference evidence="3 4" key="1">
    <citation type="submission" date="2017-11" db="EMBL/GenBank/DDBJ databases">
        <title>Genome sequence of Entomoplasma lucivorax PIPN-2 (ATCC 49196).</title>
        <authorList>
            <person name="Lo W.-S."/>
            <person name="Gasparich G.E."/>
            <person name="Kuo C.-H."/>
        </authorList>
    </citation>
    <scope>NUCLEOTIDE SEQUENCE [LARGE SCALE GENOMIC DNA]</scope>
    <source>
        <strain evidence="3 4">PIPN-2</strain>
    </source>
</reference>
<dbReference type="InterPro" id="IPR036869">
    <property type="entry name" value="J_dom_sf"/>
</dbReference>
<comment type="caution">
    <text evidence="3">The sequence shown here is derived from an EMBL/GenBank/DDBJ whole genome shotgun (WGS) entry which is preliminary data.</text>
</comment>
<dbReference type="PROSITE" id="PS50076">
    <property type="entry name" value="DNAJ_2"/>
    <property type="match status" value="1"/>
</dbReference>
<organism evidence="3 4">
    <name type="scientific">Williamsoniiplasma lucivorax</name>
    <dbReference type="NCBI Taxonomy" id="209274"/>
    <lineage>
        <taxon>Bacteria</taxon>
        <taxon>Bacillati</taxon>
        <taxon>Mycoplasmatota</taxon>
        <taxon>Mollicutes</taxon>
        <taxon>Entomoplasmatales</taxon>
        <taxon>Williamsoniiplasma</taxon>
    </lineage>
</organism>
<dbReference type="SUPFAM" id="SSF46565">
    <property type="entry name" value="Chaperone J-domain"/>
    <property type="match status" value="1"/>
</dbReference>
<feature type="domain" description="J" evidence="2">
    <location>
        <begin position="246"/>
        <end position="304"/>
    </location>
</feature>
<dbReference type="CDD" id="cd06257">
    <property type="entry name" value="DnaJ"/>
    <property type="match status" value="1"/>
</dbReference>
<keyword evidence="4" id="KW-1185">Reference proteome</keyword>
<dbReference type="InterPro" id="IPR050817">
    <property type="entry name" value="DjlA_DnaK_co-chaperone"/>
</dbReference>
<dbReference type="AlphaFoldDB" id="A0A2S5REN6"/>
<dbReference type="STRING" id="1399797.GCA_000518285_00538"/>
<keyword evidence="1" id="KW-1133">Transmembrane helix</keyword>
<keyword evidence="1" id="KW-0472">Membrane</keyword>
<sequence length="304" mass="36148">MKTIFIILIIFIIISIFSGGGFWAKRSSGNRKNKQENTFDVFAKNKKIWLQQQRKTHQIRFYNIEELFDVFPFFSNYNETKTWLIKNNVSSGKVNAIIQSLLTHEDHLMKFWAEQEKKLLIAFDQTHLPQSQQAINFLLQYYNLFLDAFKHEMVNIYIKDIIPAIIGEVLNDDPQKIIQDHRFINFNEFIRFKEQEFYADLEHDVDLIIQELFNQFSSNNSFYSSFEQQQNQQYYNFNEEVSELGKAYKTLGVDENISDQELKSTYRKLAMEYHPDKNKSHGAKEKMAKVNAAYDLIKKVRNIK</sequence>
<keyword evidence="1" id="KW-0812">Transmembrane</keyword>
<feature type="transmembrane region" description="Helical" evidence="1">
    <location>
        <begin position="6"/>
        <end position="24"/>
    </location>
</feature>
<proteinExistence type="predicted"/>
<dbReference type="Proteomes" id="UP000237865">
    <property type="component" value="Unassembled WGS sequence"/>
</dbReference>
<dbReference type="PRINTS" id="PR00625">
    <property type="entry name" value="JDOMAIN"/>
</dbReference>
<name>A0A2S5REN6_9MOLU</name>
<dbReference type="EMBL" id="PHNE01000001">
    <property type="protein sequence ID" value="PPE05789.1"/>
    <property type="molecule type" value="Genomic_DNA"/>
</dbReference>
<evidence type="ECO:0000313" key="4">
    <source>
        <dbReference type="Proteomes" id="UP000237865"/>
    </source>
</evidence>
<dbReference type="InterPro" id="IPR001623">
    <property type="entry name" value="DnaJ_domain"/>
</dbReference>
<protein>
    <recommendedName>
        <fullName evidence="2">J domain-containing protein</fullName>
    </recommendedName>
</protein>
<evidence type="ECO:0000256" key="1">
    <source>
        <dbReference type="SAM" id="Phobius"/>
    </source>
</evidence>
<accession>A0A2S5REN6</accession>
<dbReference type="Gene3D" id="1.10.287.110">
    <property type="entry name" value="DnaJ domain"/>
    <property type="match status" value="1"/>
</dbReference>
<evidence type="ECO:0000313" key="3">
    <source>
        <dbReference type="EMBL" id="PPE05789.1"/>
    </source>
</evidence>
<dbReference type="Pfam" id="PF00226">
    <property type="entry name" value="DnaJ"/>
    <property type="match status" value="1"/>
</dbReference>
<dbReference type="PANTHER" id="PTHR24074">
    <property type="entry name" value="CO-CHAPERONE PROTEIN DJLA"/>
    <property type="match status" value="1"/>
</dbReference>
<gene>
    <name evidence="3" type="ORF">ELUCI_v1c00770</name>
</gene>
<dbReference type="SMART" id="SM00271">
    <property type="entry name" value="DnaJ"/>
    <property type="match status" value="1"/>
</dbReference>
<dbReference type="RefSeq" id="WP_028126509.1">
    <property type="nucleotide sequence ID" value="NZ_PHNE01000001.1"/>
</dbReference>